<feature type="transmembrane region" description="Helical" evidence="4">
    <location>
        <begin position="112"/>
        <end position="136"/>
    </location>
</feature>
<keyword evidence="4" id="KW-0812">Transmembrane</keyword>
<gene>
    <name evidence="6" type="primary">LOC102807478</name>
</gene>
<keyword evidence="4" id="KW-1133">Transmembrane helix</keyword>
<evidence type="ECO:0000256" key="4">
    <source>
        <dbReference type="SAM" id="Phobius"/>
    </source>
</evidence>
<keyword evidence="5" id="KW-1185">Reference proteome</keyword>
<reference evidence="6" key="1">
    <citation type="submission" date="2025-08" db="UniProtKB">
        <authorList>
            <consortium name="RefSeq"/>
        </authorList>
    </citation>
    <scope>IDENTIFICATION</scope>
    <source>
        <tissue evidence="6">Testes</tissue>
    </source>
</reference>
<dbReference type="RefSeq" id="XP_006814990.1">
    <property type="nucleotide sequence ID" value="XM_006814927.1"/>
</dbReference>
<evidence type="ECO:0000256" key="1">
    <source>
        <dbReference type="ARBA" id="ARBA00022448"/>
    </source>
</evidence>
<evidence type="ECO:0000256" key="2">
    <source>
        <dbReference type="ARBA" id="ARBA00023065"/>
    </source>
</evidence>
<keyword evidence="2" id="KW-0406">Ion transport</keyword>
<name>A0ABM0M4P9_SACKO</name>
<dbReference type="PANTHER" id="PTHR10117">
    <property type="entry name" value="TRANSIENT RECEPTOR POTENTIAL CHANNEL"/>
    <property type="match status" value="1"/>
</dbReference>
<protein>
    <submittedName>
        <fullName evidence="6">Transient receptor potential protein-like</fullName>
    </submittedName>
</protein>
<proteinExistence type="predicted"/>
<evidence type="ECO:0000313" key="6">
    <source>
        <dbReference type="RefSeq" id="XP_006814990.1"/>
    </source>
</evidence>
<evidence type="ECO:0000313" key="5">
    <source>
        <dbReference type="Proteomes" id="UP000694865"/>
    </source>
</evidence>
<dbReference type="PANTHER" id="PTHR10117:SF54">
    <property type="entry name" value="TRANSIENT RECEPTOR POTENTIAL-GAMMA PROTEIN"/>
    <property type="match status" value="1"/>
</dbReference>
<sequence>MTSLMEYFHRTSGLQNTVSNLTALLSDYSYYIKKASLSNQPSILDPSDYGYDDVSYSVPIDEWNQWDPTLVSSVTFAVANVLSVLRLLRVIVMNDLVGPLQISLSKMNYDIFKFLFIFFFVWVAFGLGISQIYWLYAANNELQCLQEGFETVKECTYEPFGSYVKFLMNTASYMTFLVLLFFSSDTSFIGSFGLEDLTSLHNERIEELSHLTLRNRQRGPAPNNIEILIVTWLIAMTWSEMKEIYNEGCITYIKNPYNLIDFTQLALYWSWVSLRITSILMKNSDTEWKYFRSEMWMSYFEGATIPPPFNILPSPKFVYHAFMAGYLCVCKKAARVKTQKKQQKNVKKQEEYQRIVNQLVVRYFGNVASGHHGRGGQGDKVTKVEFMEFKQDMSSFRYEQLGMVQKLERNMSITNSHINGLVLRLVQMEKINIDVLSVIKEQLLKKSEDHTDMIQGLERKLEESHTEVLAHHGIGNENVRSIAEQLRMQHNRQQHPIPSYINTQRRESQVQANEYDILFATRVNKDPMPTIPVEEELVTENDIDVSHIQLDPKVNEEDVAISLDSNNEVQDFVDAITHGLELREEEEAGEDEEDLEQGEDDLSSYRFEQVMGSSVPVPVLRQSFQVDYDHRLPWQHNSRVGKSPRFQQYMNVFENWEKTDFENI</sequence>
<dbReference type="GeneID" id="102807478"/>
<accession>A0ABM0M4P9</accession>
<organism evidence="5 6">
    <name type="scientific">Saccoglossus kowalevskii</name>
    <name type="common">Acorn worm</name>
    <dbReference type="NCBI Taxonomy" id="10224"/>
    <lineage>
        <taxon>Eukaryota</taxon>
        <taxon>Metazoa</taxon>
        <taxon>Hemichordata</taxon>
        <taxon>Enteropneusta</taxon>
        <taxon>Harrimaniidae</taxon>
        <taxon>Saccoglossus</taxon>
    </lineage>
</organism>
<dbReference type="Proteomes" id="UP000694865">
    <property type="component" value="Unplaced"/>
</dbReference>
<keyword evidence="1" id="KW-0813">Transport</keyword>
<evidence type="ECO:0000256" key="3">
    <source>
        <dbReference type="ARBA" id="ARBA00023303"/>
    </source>
</evidence>
<keyword evidence="4" id="KW-0472">Membrane</keyword>
<keyword evidence="3" id="KW-0407">Ion channel</keyword>
<dbReference type="InterPro" id="IPR002153">
    <property type="entry name" value="TRPC_channel"/>
</dbReference>